<dbReference type="InterPro" id="IPR000160">
    <property type="entry name" value="GGDEF_dom"/>
</dbReference>
<dbReference type="RefSeq" id="WP_023354866.1">
    <property type="nucleotide sequence ID" value="NZ_KI535368.1"/>
</dbReference>
<dbReference type="STRING" id="592026.GCWU0000282_001998"/>
<dbReference type="EMBL" id="ACIL03000013">
    <property type="protein sequence ID" value="ESL03124.1"/>
    <property type="molecule type" value="Genomic_DNA"/>
</dbReference>
<dbReference type="PANTHER" id="PTHR44757:SF2">
    <property type="entry name" value="BIOFILM ARCHITECTURE MAINTENANCE PROTEIN MBAA"/>
    <property type="match status" value="1"/>
</dbReference>
<dbReference type="SMART" id="SM00267">
    <property type="entry name" value="GGDEF"/>
    <property type="match status" value="1"/>
</dbReference>
<dbReference type="AlphaFoldDB" id="V2XLU7"/>
<evidence type="ECO:0000256" key="1">
    <source>
        <dbReference type="SAM" id="Phobius"/>
    </source>
</evidence>
<keyword evidence="1" id="KW-1133">Transmembrane helix</keyword>
<dbReference type="InterPro" id="IPR052155">
    <property type="entry name" value="Biofilm_reg_signaling"/>
</dbReference>
<dbReference type="NCBIfam" id="TIGR00229">
    <property type="entry name" value="sensory_box"/>
    <property type="match status" value="1"/>
</dbReference>
<organism evidence="4 5">
    <name type="scientific">Catonella morbi ATCC 51271</name>
    <dbReference type="NCBI Taxonomy" id="592026"/>
    <lineage>
        <taxon>Bacteria</taxon>
        <taxon>Bacillati</taxon>
        <taxon>Bacillota</taxon>
        <taxon>Clostridia</taxon>
        <taxon>Lachnospirales</taxon>
        <taxon>Lachnospiraceae</taxon>
        <taxon>Catonella</taxon>
    </lineage>
</organism>
<feature type="transmembrane region" description="Helical" evidence="1">
    <location>
        <begin position="93"/>
        <end position="115"/>
    </location>
</feature>
<feature type="transmembrane region" description="Helical" evidence="1">
    <location>
        <begin position="52"/>
        <end position="72"/>
    </location>
</feature>
<evidence type="ECO:0000259" key="2">
    <source>
        <dbReference type="PROSITE" id="PS50887"/>
    </source>
</evidence>
<evidence type="ECO:0000313" key="5">
    <source>
        <dbReference type="Proteomes" id="UP000018227"/>
    </source>
</evidence>
<dbReference type="Proteomes" id="UP000018227">
    <property type="component" value="Unassembled WGS sequence"/>
</dbReference>
<dbReference type="CDD" id="cd01949">
    <property type="entry name" value="GGDEF"/>
    <property type="match status" value="1"/>
</dbReference>
<name>V2XLU7_9FIRM</name>
<keyword evidence="1" id="KW-0812">Transmembrane</keyword>
<dbReference type="PROSITE" id="PS51832">
    <property type="entry name" value="HD_GYP"/>
    <property type="match status" value="1"/>
</dbReference>
<feature type="transmembrane region" description="Helical" evidence="1">
    <location>
        <begin position="127"/>
        <end position="146"/>
    </location>
</feature>
<dbReference type="InterPro" id="IPR043128">
    <property type="entry name" value="Rev_trsase/Diguanyl_cyclase"/>
</dbReference>
<protein>
    <submittedName>
        <fullName evidence="4">Diguanylate cyclase domain protein</fullName>
    </submittedName>
</protein>
<keyword evidence="5" id="KW-1185">Reference proteome</keyword>
<dbReference type="OrthoDB" id="9804955at2"/>
<dbReference type="PROSITE" id="PS50887">
    <property type="entry name" value="GGDEF"/>
    <property type="match status" value="1"/>
</dbReference>
<accession>V2XLU7</accession>
<dbReference type="Pfam" id="PF00990">
    <property type="entry name" value="GGDEF"/>
    <property type="match status" value="1"/>
</dbReference>
<dbReference type="HOGENOM" id="CLU_000445_92_5_9"/>
<dbReference type="Gene3D" id="1.10.3210.10">
    <property type="entry name" value="Hypothetical protein af1432"/>
    <property type="match status" value="1"/>
</dbReference>
<proteinExistence type="predicted"/>
<evidence type="ECO:0000259" key="3">
    <source>
        <dbReference type="PROSITE" id="PS51832"/>
    </source>
</evidence>
<reference evidence="4 5" key="1">
    <citation type="submission" date="2013-06" db="EMBL/GenBank/DDBJ databases">
        <authorList>
            <person name="Weinstock G."/>
            <person name="Sodergren E."/>
            <person name="Clifton S."/>
            <person name="Fulton L."/>
            <person name="Fulton B."/>
            <person name="Courtney L."/>
            <person name="Fronick C."/>
            <person name="Harrison M."/>
            <person name="Strong C."/>
            <person name="Farmer C."/>
            <person name="Delahaunty K."/>
            <person name="Markovic C."/>
            <person name="Hall O."/>
            <person name="Minx P."/>
            <person name="Tomlinson C."/>
            <person name="Mitreva M."/>
            <person name="Nelson J."/>
            <person name="Hou S."/>
            <person name="Wollam A."/>
            <person name="Pepin K.H."/>
            <person name="Johnson M."/>
            <person name="Bhonagiri V."/>
            <person name="Nash W.E."/>
            <person name="Warren W."/>
            <person name="Chinwalla A."/>
            <person name="Mardis E.R."/>
            <person name="Wilson R.K."/>
        </authorList>
    </citation>
    <scope>NUCLEOTIDE SEQUENCE [LARGE SCALE GENOMIC DNA]</scope>
    <source>
        <strain evidence="4 5">ATCC 51271</strain>
    </source>
</reference>
<sequence>MEQVVKLISKLAVVIVLLLVSVVFEEYFISATKPKGTSMPDDAIQETKNERIMKSLIIQLVQGLLFSLFIYMDSNTEPIGLKEYGIVYDSREIVLNLSVIYGPLTVTITAFATVVIRSINPMGNAEIPVIGIILAFILEMLVLCYLKIRKRNMNTKSFSLIAFATGLGGSACILIMVGEKWEKYLLPMVILVFVYPILAISAYKIIESIRNSNRLVTELYKSEEKFNKMNAELGRRLEELRENEIHFKTMFYYSSEAIFLIKNNKIVDINEAGMEMLGYRRKKEIIGMKFSSHVVEIRPFENKGRVQIETLFARVEKGETISTEIKIATRKFATLLIEAFMIKLKTPTDEYIYLSARDISLRKTREKEILHKARYDEITNVANRKYFNEVIKKRLSNPENYPVCYLMADVNGLKLANDVFGHAKGDELIIKISSVLKSCCRSNDIVARIGGDEFAIFLTNTDEKTAESLVDRINRKLDAETYDSVKPSASIGYAVKETLFDKVGFDEIIKKADEMMYENKSASREKNRKIFLDNMVDKLYEMCPEEEVTSSNLKILLEKFKGIYAVETNVEKKLDKLISYINIGKLITPRIDWDMKGKNMHTLRFSGKLLENTAVILNIISKTEDNIISSEELYLINENWDGTGKKYGAAGEEIPLAIRIFKLIYDIYFLKRHREIVGVLTNDEIIALIRSESGKRYDPELCKCRLEEIL</sequence>
<feature type="transmembrane region" description="Helical" evidence="1">
    <location>
        <begin position="158"/>
        <end position="178"/>
    </location>
</feature>
<comment type="caution">
    <text evidence="4">The sequence shown here is derived from an EMBL/GenBank/DDBJ whole genome shotgun (WGS) entry which is preliminary data.</text>
</comment>
<gene>
    <name evidence="4" type="ORF">GCWU0000282_001998</name>
</gene>
<feature type="transmembrane region" description="Helical" evidence="1">
    <location>
        <begin position="184"/>
        <end position="206"/>
    </location>
</feature>
<dbReference type="Gene3D" id="3.30.450.20">
    <property type="entry name" value="PAS domain"/>
    <property type="match status" value="1"/>
</dbReference>
<dbReference type="PANTHER" id="PTHR44757">
    <property type="entry name" value="DIGUANYLATE CYCLASE DGCP"/>
    <property type="match status" value="1"/>
</dbReference>
<dbReference type="InterPro" id="IPR037522">
    <property type="entry name" value="HD_GYP_dom"/>
</dbReference>
<feature type="transmembrane region" description="Helical" evidence="1">
    <location>
        <begin position="12"/>
        <end position="32"/>
    </location>
</feature>
<dbReference type="InterPro" id="IPR029787">
    <property type="entry name" value="Nucleotide_cyclase"/>
</dbReference>
<dbReference type="SUPFAM" id="SSF55073">
    <property type="entry name" value="Nucleotide cyclase"/>
    <property type="match status" value="1"/>
</dbReference>
<dbReference type="Pfam" id="PF13426">
    <property type="entry name" value="PAS_9"/>
    <property type="match status" value="1"/>
</dbReference>
<feature type="domain" description="HD-GYP" evidence="3">
    <location>
        <begin position="524"/>
        <end position="710"/>
    </location>
</feature>
<dbReference type="InterPro" id="IPR000014">
    <property type="entry name" value="PAS"/>
</dbReference>
<feature type="domain" description="GGDEF" evidence="2">
    <location>
        <begin position="401"/>
        <end position="534"/>
    </location>
</feature>
<keyword evidence="1" id="KW-0472">Membrane</keyword>
<dbReference type="SUPFAM" id="SSF55785">
    <property type="entry name" value="PYP-like sensor domain (PAS domain)"/>
    <property type="match status" value="1"/>
</dbReference>
<evidence type="ECO:0000313" key="4">
    <source>
        <dbReference type="EMBL" id="ESL03124.1"/>
    </source>
</evidence>
<dbReference type="NCBIfam" id="TIGR00254">
    <property type="entry name" value="GGDEF"/>
    <property type="match status" value="1"/>
</dbReference>
<dbReference type="InterPro" id="IPR035965">
    <property type="entry name" value="PAS-like_dom_sf"/>
</dbReference>
<dbReference type="eggNOG" id="COG3437">
    <property type="taxonomic scope" value="Bacteria"/>
</dbReference>
<dbReference type="Gene3D" id="3.30.70.270">
    <property type="match status" value="1"/>
</dbReference>